<protein>
    <recommendedName>
        <fullName evidence="3">C2H2-type domain-containing protein</fullName>
    </recommendedName>
</protein>
<reference evidence="4 5" key="1">
    <citation type="journal article" date="2012" name="PLoS Pathog.">
        <title>Diverse lifestyles and strategies of plant pathogenesis encoded in the genomes of eighteen Dothideomycetes fungi.</title>
        <authorList>
            <person name="Ohm R.A."/>
            <person name="Feau N."/>
            <person name="Henrissat B."/>
            <person name="Schoch C.L."/>
            <person name="Horwitz B.A."/>
            <person name="Barry K.W."/>
            <person name="Condon B.J."/>
            <person name="Copeland A.C."/>
            <person name="Dhillon B."/>
            <person name="Glaser F."/>
            <person name="Hesse C.N."/>
            <person name="Kosti I."/>
            <person name="LaButti K."/>
            <person name="Lindquist E.A."/>
            <person name="Lucas S."/>
            <person name="Salamov A.A."/>
            <person name="Bradshaw R.E."/>
            <person name="Ciuffetti L."/>
            <person name="Hamelin R.C."/>
            <person name="Kema G.H.J."/>
            <person name="Lawrence C."/>
            <person name="Scott J.A."/>
            <person name="Spatafora J.W."/>
            <person name="Turgeon B.G."/>
            <person name="de Wit P.J.G.M."/>
            <person name="Zhong S."/>
            <person name="Goodwin S.B."/>
            <person name="Grigoriev I.V."/>
        </authorList>
    </citation>
    <scope>NUCLEOTIDE SEQUENCE [LARGE SCALE GENOMIC DNA]</scope>
    <source>
        <strain evidence="5">ND90Pr / ATCC 201652</strain>
    </source>
</reference>
<keyword evidence="1" id="KW-0479">Metal-binding</keyword>
<feature type="region of interest" description="Disordered" evidence="2">
    <location>
        <begin position="763"/>
        <end position="800"/>
    </location>
</feature>
<dbReference type="AlphaFoldDB" id="M2TDL4"/>
<reference evidence="5" key="2">
    <citation type="journal article" date="2013" name="PLoS Genet.">
        <title>Comparative genome structure, secondary metabolite, and effector coding capacity across Cochliobolus pathogens.</title>
        <authorList>
            <person name="Condon B.J."/>
            <person name="Leng Y."/>
            <person name="Wu D."/>
            <person name="Bushley K.E."/>
            <person name="Ohm R.A."/>
            <person name="Otillar R."/>
            <person name="Martin J."/>
            <person name="Schackwitz W."/>
            <person name="Grimwood J."/>
            <person name="MohdZainudin N."/>
            <person name="Xue C."/>
            <person name="Wang R."/>
            <person name="Manning V.A."/>
            <person name="Dhillon B."/>
            <person name="Tu Z.J."/>
            <person name="Steffenson B.J."/>
            <person name="Salamov A."/>
            <person name="Sun H."/>
            <person name="Lowry S."/>
            <person name="LaButti K."/>
            <person name="Han J."/>
            <person name="Copeland A."/>
            <person name="Lindquist E."/>
            <person name="Barry K."/>
            <person name="Schmutz J."/>
            <person name="Baker S.E."/>
            <person name="Ciuffetti L.M."/>
            <person name="Grigoriev I.V."/>
            <person name="Zhong S."/>
            <person name="Turgeon B.G."/>
        </authorList>
    </citation>
    <scope>NUCLEOTIDE SEQUENCE [LARGE SCALE GENOMIC DNA]</scope>
    <source>
        <strain evidence="5">ND90Pr / ATCC 201652</strain>
    </source>
</reference>
<dbReference type="KEGG" id="bsc:COCSADRAFT_110976"/>
<feature type="domain" description="C2H2-type" evidence="3">
    <location>
        <begin position="896"/>
        <end position="918"/>
    </location>
</feature>
<dbReference type="SMART" id="SM00355">
    <property type="entry name" value="ZnF_C2H2"/>
    <property type="match status" value="4"/>
</dbReference>
<dbReference type="PANTHER" id="PTHR35391:SF7">
    <property type="entry name" value="C2H2-TYPE DOMAIN-CONTAINING PROTEIN"/>
    <property type="match status" value="1"/>
</dbReference>
<accession>M2TDL4</accession>
<evidence type="ECO:0000313" key="5">
    <source>
        <dbReference type="Proteomes" id="UP000016934"/>
    </source>
</evidence>
<dbReference type="Pfam" id="PF26082">
    <property type="entry name" value="zf-C2H2_AcuF"/>
    <property type="match status" value="1"/>
</dbReference>
<keyword evidence="1" id="KW-0862">Zinc</keyword>
<evidence type="ECO:0000256" key="1">
    <source>
        <dbReference type="PROSITE-ProRule" id="PRU00042"/>
    </source>
</evidence>
<dbReference type="SUPFAM" id="SSF57667">
    <property type="entry name" value="beta-beta-alpha zinc fingers"/>
    <property type="match status" value="1"/>
</dbReference>
<dbReference type="HOGENOM" id="CLU_012942_0_0_1"/>
<keyword evidence="5" id="KW-1185">Reference proteome</keyword>
<organism evidence="4 5">
    <name type="scientific">Cochliobolus sativus (strain ND90Pr / ATCC 201652)</name>
    <name type="common">Common root rot and spot blotch fungus</name>
    <name type="synonym">Bipolaris sorokiniana</name>
    <dbReference type="NCBI Taxonomy" id="665912"/>
    <lineage>
        <taxon>Eukaryota</taxon>
        <taxon>Fungi</taxon>
        <taxon>Dikarya</taxon>
        <taxon>Ascomycota</taxon>
        <taxon>Pezizomycotina</taxon>
        <taxon>Dothideomycetes</taxon>
        <taxon>Pleosporomycetidae</taxon>
        <taxon>Pleosporales</taxon>
        <taxon>Pleosporineae</taxon>
        <taxon>Pleosporaceae</taxon>
        <taxon>Bipolaris</taxon>
    </lineage>
</organism>
<dbReference type="Gene3D" id="3.30.160.60">
    <property type="entry name" value="Classic Zinc Finger"/>
    <property type="match status" value="1"/>
</dbReference>
<feature type="compositionally biased region" description="Polar residues" evidence="2">
    <location>
        <begin position="732"/>
        <end position="745"/>
    </location>
</feature>
<dbReference type="EMBL" id="KB445639">
    <property type="protein sequence ID" value="EMD67331.1"/>
    <property type="molecule type" value="Genomic_DNA"/>
</dbReference>
<sequence>MNSGALSSQISRDHIERWQQGISPKPEGNHGMIARMFDTCLGLLRNLIKHSSPTWITTPGNCTLRQGYATLQLWEHGHGVVEGRLDEHLKRSTEVRQATIEILIHLCRCLIDGISNFVLPQVNDASVQLQHTAASELYNEWKWHLKAADESSSEDESDSGDDHEEDNLPTQVDMMIRRSKTYINCLIGLGTALECPAPDESHDDEPGVVGVGPRSAHDYHTDLIQSKYPEAEVHLVQVLGKISWSRFLRMQRERDNNTAATPELQGLLVPLATKSTGLSSEFQDSGVGTSLAKSQSSYAESTVSFMTSVSGGERVRIPPLPAEGKNGQPFECIACAKLVRAENNHEWRKHLFSDLQPYNCFYRECHFNATAFTNLQTWKNHLEFEHNCGPAWEAIKCPLCLDLTGDGKSAILTHFARHMEDIALLALPAAVESDAESDTSIDTPFDINGVEPTPPRESEPARSPSNPPSSPHLNAQPRPQPCVPQLNWESGDPSNLQEISEFLDMEIRECEQNPSKWVSKEWPVKQKIRELLDKKVHELEQESITEGSEEWQHLRGYVQSITKLLSKKIREHSAKTLDDESEEPRNLQKIRKLWDEKRPNDGQEPPGRANYVRYPIKGSKRTFEGDTTIINGYLQLESFAGSIYLVVLDQNEPHNQLLREQLSKGIEYRRAGEATLLCTQKNGTELLLDFQDPEGCESVWIHIREAIDYPIHAHQIDSTEEPRELACPPHMNLTTPSEHAPNSPSIAGGNELLPESLEEPFLPASQPYLWPSDSEPKSPSLNPDLKENHPDMTERHNNFPINEEINYSMREVSPEPEATIKDKPQLIPQLQYPLAVSDPAATLTSEQVELQPAQPIEVAKLQRTKREHICPYCAKIFTKKFNFESHLATHGGSQRLECPHCDKTYVRDCDLTRHIRLHHVNSTVTCGGVLPDGRKWGCGTNFARLDILRRHHKSRKGKQCLAERDSEE</sequence>
<dbReference type="InterPro" id="IPR058925">
    <property type="entry name" value="zf-C2H2_AcuF"/>
</dbReference>
<feature type="region of interest" description="Disordered" evidence="2">
    <location>
        <begin position="435"/>
        <end position="494"/>
    </location>
</feature>
<dbReference type="Gene3D" id="2.30.29.30">
    <property type="entry name" value="Pleckstrin-homology domain (PH domain)/Phosphotyrosine-binding domain (PTB)"/>
    <property type="match status" value="1"/>
</dbReference>
<name>M2TDL4_COCSN</name>
<evidence type="ECO:0000259" key="3">
    <source>
        <dbReference type="PROSITE" id="PS50157"/>
    </source>
</evidence>
<feature type="compositionally biased region" description="Basic and acidic residues" evidence="2">
    <location>
        <begin position="784"/>
        <end position="797"/>
    </location>
</feature>
<dbReference type="GeneID" id="19130139"/>
<dbReference type="eggNOG" id="KOG1721">
    <property type="taxonomic scope" value="Eukaryota"/>
</dbReference>
<dbReference type="Pfam" id="PF00096">
    <property type="entry name" value="zf-C2H2"/>
    <property type="match status" value="2"/>
</dbReference>
<dbReference type="RefSeq" id="XP_007697013.1">
    <property type="nucleotide sequence ID" value="XM_007698823.1"/>
</dbReference>
<gene>
    <name evidence="4" type="ORF">COCSADRAFT_110976</name>
</gene>
<feature type="domain" description="C2H2-type" evidence="3">
    <location>
        <begin position="868"/>
        <end position="895"/>
    </location>
</feature>
<proteinExistence type="predicted"/>
<dbReference type="InterPro" id="IPR011993">
    <property type="entry name" value="PH-like_dom_sf"/>
</dbReference>
<dbReference type="PROSITE" id="PS50157">
    <property type="entry name" value="ZINC_FINGER_C2H2_2"/>
    <property type="match status" value="2"/>
</dbReference>
<dbReference type="GO" id="GO:0008270">
    <property type="term" value="F:zinc ion binding"/>
    <property type="evidence" value="ECO:0007669"/>
    <property type="project" value="UniProtKB-KW"/>
</dbReference>
<dbReference type="STRING" id="665912.M2TDL4"/>
<dbReference type="PROSITE" id="PS00028">
    <property type="entry name" value="ZINC_FINGER_C2H2_1"/>
    <property type="match status" value="1"/>
</dbReference>
<dbReference type="InterPro" id="IPR036236">
    <property type="entry name" value="Znf_C2H2_sf"/>
</dbReference>
<dbReference type="InterPro" id="IPR013087">
    <property type="entry name" value="Znf_C2H2_type"/>
</dbReference>
<dbReference type="OrthoDB" id="20872at2759"/>
<dbReference type="Proteomes" id="UP000016934">
    <property type="component" value="Unassembled WGS sequence"/>
</dbReference>
<dbReference type="PANTHER" id="PTHR35391">
    <property type="entry name" value="C2H2-TYPE DOMAIN-CONTAINING PROTEIN-RELATED"/>
    <property type="match status" value="1"/>
</dbReference>
<feature type="region of interest" description="Disordered" evidence="2">
    <location>
        <begin position="730"/>
        <end position="751"/>
    </location>
</feature>
<keyword evidence="1" id="KW-0863">Zinc-finger</keyword>
<feature type="compositionally biased region" description="Acidic residues" evidence="2">
    <location>
        <begin position="151"/>
        <end position="167"/>
    </location>
</feature>
<evidence type="ECO:0000313" key="4">
    <source>
        <dbReference type="EMBL" id="EMD67331.1"/>
    </source>
</evidence>
<evidence type="ECO:0000256" key="2">
    <source>
        <dbReference type="SAM" id="MobiDB-lite"/>
    </source>
</evidence>
<feature type="region of interest" description="Disordered" evidence="2">
    <location>
        <begin position="149"/>
        <end position="170"/>
    </location>
</feature>